<dbReference type="AlphaFoldDB" id="A0A1X6NU57"/>
<gene>
    <name evidence="1" type="ORF">BU14_0478s0008</name>
</gene>
<reference evidence="1 2" key="1">
    <citation type="submission" date="2017-03" db="EMBL/GenBank/DDBJ databases">
        <title>WGS assembly of Porphyra umbilicalis.</title>
        <authorList>
            <person name="Brawley S.H."/>
            <person name="Blouin N.A."/>
            <person name="Ficko-Blean E."/>
            <person name="Wheeler G.L."/>
            <person name="Lohr M."/>
            <person name="Goodson H.V."/>
            <person name="Jenkins J.W."/>
            <person name="Blaby-Haas C.E."/>
            <person name="Helliwell K.E."/>
            <person name="Chan C."/>
            <person name="Marriage T."/>
            <person name="Bhattacharya D."/>
            <person name="Klein A.S."/>
            <person name="Badis Y."/>
            <person name="Brodie J."/>
            <person name="Cao Y."/>
            <person name="Collen J."/>
            <person name="Dittami S.M."/>
            <person name="Gachon C.M."/>
            <person name="Green B.R."/>
            <person name="Karpowicz S."/>
            <person name="Kim J.W."/>
            <person name="Kudahl U."/>
            <person name="Lin S."/>
            <person name="Michel G."/>
            <person name="Mittag M."/>
            <person name="Olson B.J."/>
            <person name="Pangilinan J."/>
            <person name="Peng Y."/>
            <person name="Qiu H."/>
            <person name="Shu S."/>
            <person name="Singer J.T."/>
            <person name="Smith A.G."/>
            <person name="Sprecher B.N."/>
            <person name="Wagner V."/>
            <person name="Wang W."/>
            <person name="Wang Z.-Y."/>
            <person name="Yan J."/>
            <person name="Yarish C."/>
            <person name="Zoeuner-Riek S."/>
            <person name="Zhuang Y."/>
            <person name="Zou Y."/>
            <person name="Lindquist E.A."/>
            <person name="Grimwood J."/>
            <person name="Barry K."/>
            <person name="Rokhsar D.S."/>
            <person name="Schmutz J."/>
            <person name="Stiller J.W."/>
            <person name="Grossman A.R."/>
            <person name="Prochnik S.E."/>
        </authorList>
    </citation>
    <scope>NUCLEOTIDE SEQUENCE [LARGE SCALE GENOMIC DNA]</scope>
    <source>
        <strain evidence="1">4086291</strain>
    </source>
</reference>
<accession>A0A1X6NU57</accession>
<evidence type="ECO:0000313" key="2">
    <source>
        <dbReference type="Proteomes" id="UP000218209"/>
    </source>
</evidence>
<dbReference type="Proteomes" id="UP000218209">
    <property type="component" value="Unassembled WGS sequence"/>
</dbReference>
<protein>
    <submittedName>
        <fullName evidence="1">Uncharacterized protein</fullName>
    </submittedName>
</protein>
<name>A0A1X6NU57_PORUM</name>
<sequence>MGHELNWELALDEYAVGVDGRVAMWDLEQLFSDCWRLRGGAKKRLSKLYSERAALDGAFEVEDASRGSAVGVSGVSFFSEGTIRLGH</sequence>
<proteinExistence type="predicted"/>
<organism evidence="1 2">
    <name type="scientific">Porphyra umbilicalis</name>
    <name type="common">Purple laver</name>
    <name type="synonym">Red alga</name>
    <dbReference type="NCBI Taxonomy" id="2786"/>
    <lineage>
        <taxon>Eukaryota</taxon>
        <taxon>Rhodophyta</taxon>
        <taxon>Bangiophyceae</taxon>
        <taxon>Bangiales</taxon>
        <taxon>Bangiaceae</taxon>
        <taxon>Porphyra</taxon>
    </lineage>
</organism>
<dbReference type="EMBL" id="KV919090">
    <property type="protein sequence ID" value="OSX72040.1"/>
    <property type="molecule type" value="Genomic_DNA"/>
</dbReference>
<keyword evidence="2" id="KW-1185">Reference proteome</keyword>
<evidence type="ECO:0000313" key="1">
    <source>
        <dbReference type="EMBL" id="OSX72040.1"/>
    </source>
</evidence>